<feature type="compositionally biased region" description="Low complexity" evidence="12">
    <location>
        <begin position="1"/>
        <end position="12"/>
    </location>
</feature>
<evidence type="ECO:0000256" key="11">
    <source>
        <dbReference type="ARBA" id="ARBA00023303"/>
    </source>
</evidence>
<evidence type="ECO:0000256" key="6">
    <source>
        <dbReference type="ARBA" id="ARBA00022882"/>
    </source>
</evidence>
<dbReference type="InterPro" id="IPR014710">
    <property type="entry name" value="RmlC-like_jellyroll"/>
</dbReference>
<evidence type="ECO:0000313" key="15">
    <source>
        <dbReference type="EMBL" id="KAF0737365.1"/>
    </source>
</evidence>
<evidence type="ECO:0000256" key="12">
    <source>
        <dbReference type="SAM" id="MobiDB-lite"/>
    </source>
</evidence>
<proteinExistence type="predicted"/>
<evidence type="ECO:0000256" key="4">
    <source>
        <dbReference type="ARBA" id="ARBA00022692"/>
    </source>
</evidence>
<feature type="transmembrane region" description="Helical" evidence="13">
    <location>
        <begin position="347"/>
        <end position="373"/>
    </location>
</feature>
<keyword evidence="8 13" id="KW-1133">Transmembrane helix</keyword>
<dbReference type="InterPro" id="IPR000595">
    <property type="entry name" value="cNMP-bd_dom"/>
</dbReference>
<feature type="transmembrane region" description="Helical" evidence="13">
    <location>
        <begin position="257"/>
        <end position="280"/>
    </location>
</feature>
<evidence type="ECO:0000259" key="14">
    <source>
        <dbReference type="PROSITE" id="PS50042"/>
    </source>
</evidence>
<dbReference type="GO" id="GO:0005886">
    <property type="term" value="C:plasma membrane"/>
    <property type="evidence" value="ECO:0007669"/>
    <property type="project" value="TreeGrafter"/>
</dbReference>
<evidence type="ECO:0000256" key="13">
    <source>
        <dbReference type="SAM" id="Phobius"/>
    </source>
</evidence>
<dbReference type="GO" id="GO:0042391">
    <property type="term" value="P:regulation of membrane potential"/>
    <property type="evidence" value="ECO:0007669"/>
    <property type="project" value="TreeGrafter"/>
</dbReference>
<evidence type="ECO:0000256" key="3">
    <source>
        <dbReference type="ARBA" id="ARBA00022538"/>
    </source>
</evidence>
<feature type="region of interest" description="Disordered" evidence="12">
    <location>
        <begin position="1"/>
        <end position="20"/>
    </location>
</feature>
<dbReference type="CDD" id="cd00038">
    <property type="entry name" value="CAP_ED"/>
    <property type="match status" value="1"/>
</dbReference>
<dbReference type="Gene3D" id="1.10.287.630">
    <property type="entry name" value="Helix hairpin bin"/>
    <property type="match status" value="1"/>
</dbReference>
<evidence type="ECO:0000256" key="8">
    <source>
        <dbReference type="ARBA" id="ARBA00022989"/>
    </source>
</evidence>
<name>A0A6G0XBM7_9STRA</name>
<dbReference type="InterPro" id="IPR018490">
    <property type="entry name" value="cNMP-bd_dom_sf"/>
</dbReference>
<keyword evidence="6" id="KW-0851">Voltage-gated channel</keyword>
<feature type="transmembrane region" description="Helical" evidence="13">
    <location>
        <begin position="322"/>
        <end position="340"/>
    </location>
</feature>
<dbReference type="Pfam" id="PF00520">
    <property type="entry name" value="Ion_trans"/>
    <property type="match status" value="1"/>
</dbReference>
<keyword evidence="11" id="KW-0407">Ion channel</keyword>
<dbReference type="InterPro" id="IPR005821">
    <property type="entry name" value="Ion_trans_dom"/>
</dbReference>
<accession>A0A6G0XBM7</accession>
<dbReference type="Gene3D" id="1.10.287.70">
    <property type="match status" value="1"/>
</dbReference>
<evidence type="ECO:0000256" key="10">
    <source>
        <dbReference type="ARBA" id="ARBA00023136"/>
    </source>
</evidence>
<dbReference type="Gene3D" id="2.60.120.10">
    <property type="entry name" value="Jelly Rolls"/>
    <property type="match status" value="1"/>
</dbReference>
<dbReference type="GO" id="GO:0034702">
    <property type="term" value="C:monoatomic ion channel complex"/>
    <property type="evidence" value="ECO:0007669"/>
    <property type="project" value="UniProtKB-KW"/>
</dbReference>
<dbReference type="PRINTS" id="PR01463">
    <property type="entry name" value="EAGCHANLFMLY"/>
</dbReference>
<dbReference type="PROSITE" id="PS50042">
    <property type="entry name" value="CNMP_BINDING_3"/>
    <property type="match status" value="1"/>
</dbReference>
<dbReference type="VEuPathDB" id="FungiDB:AeMF1_021734"/>
<keyword evidence="9" id="KW-0406">Ion transport</keyword>
<feature type="transmembrane region" description="Helical" evidence="13">
    <location>
        <begin position="200"/>
        <end position="219"/>
    </location>
</feature>
<evidence type="ECO:0000256" key="1">
    <source>
        <dbReference type="ARBA" id="ARBA00004141"/>
    </source>
</evidence>
<feature type="transmembrane region" description="Helical" evidence="13">
    <location>
        <begin position="123"/>
        <end position="142"/>
    </location>
</feature>
<dbReference type="FunFam" id="1.10.287.70:FF:000123">
    <property type="entry name" value="Potassium channel KAT3"/>
    <property type="match status" value="1"/>
</dbReference>
<dbReference type="PANTHER" id="PTHR10217">
    <property type="entry name" value="VOLTAGE AND LIGAND GATED POTASSIUM CHANNEL"/>
    <property type="match status" value="1"/>
</dbReference>
<comment type="subcellular location">
    <subcellularLocation>
        <location evidence="1">Membrane</location>
        <topology evidence="1">Multi-pass membrane protein</topology>
    </subcellularLocation>
</comment>
<feature type="domain" description="Cyclic nucleotide-binding" evidence="14">
    <location>
        <begin position="449"/>
        <end position="546"/>
    </location>
</feature>
<evidence type="ECO:0000256" key="5">
    <source>
        <dbReference type="ARBA" id="ARBA00022826"/>
    </source>
</evidence>
<sequence length="670" mass="76176">MQAAAPADMSSDPPDRPPLADEHTLVESLEVHPRHRSSMLQLAPKMKIRLQPSLKHIRRRAMAQPTMRVIMRCIDELNTNSSSDKQLQTRPMPSKLPTTRSAVYKPAPMISTSSLRATSRFRLCWDLYTMVLLIYTSIAVPFEIAFATQDSVDALFVFDRCVDLSFFIDMVFNFFTPYWDPAMNLLVEEIHLIAKHYVQGWFLLDLASILPFDIIGLFVDDTFRNLAIFRILRVLRVVKLVRVFRASRIFTRWQAEVSIPVAFFKLASHLATILLLSHWLGCLWGGMVHFEQYFDASGNPLSWMTVYGIDGEGTQTQYITSLYWAVVTILTIGYGDVPVVTVQEKGIAIVCMIVGCGTYSLIIGSVCGVLSSLDEATTDFRHNMDHLNTLMQKENIPKEMVITLREYFLHTQDLMNHKYFSRVLDTLSPGLKGQLGVYTSGEWIHRVPFFQGGPPAEHMRFVTAITQHLTPTLFPPNESMISKGDLTDRMYILSKGIVARLGKVIGKGNFVGEDVILSNGIRHYEVRTLTFVDAMVLTRASLNEVLRSHFPHKKWKIRRASILLSIARKMEYFLEELKFLRALPQFDWTPHEESVWFRARMFNENDLELVTAPLGLAVRCTSNAEKTLHAAALVDPSLKKRDDFYAIMTCVKTGLTMLQDCSSRSSPSLT</sequence>
<dbReference type="PANTHER" id="PTHR10217:SF435">
    <property type="entry name" value="POTASSIUM VOLTAGE-GATED CHANNEL PROTEIN EAG"/>
    <property type="match status" value="1"/>
</dbReference>
<keyword evidence="2" id="KW-0813">Transport</keyword>
<evidence type="ECO:0000256" key="2">
    <source>
        <dbReference type="ARBA" id="ARBA00022448"/>
    </source>
</evidence>
<dbReference type="SUPFAM" id="SSF51206">
    <property type="entry name" value="cAMP-binding domain-like"/>
    <property type="match status" value="1"/>
</dbReference>
<dbReference type="EMBL" id="VJMJ01000084">
    <property type="protein sequence ID" value="KAF0737365.1"/>
    <property type="molecule type" value="Genomic_DNA"/>
</dbReference>
<dbReference type="InterPro" id="IPR003938">
    <property type="entry name" value="K_chnl_volt-dep_EAG/ELK/ERG"/>
</dbReference>
<dbReference type="AlphaFoldDB" id="A0A6G0XBM7"/>
<dbReference type="SUPFAM" id="SSF81324">
    <property type="entry name" value="Voltage-gated potassium channels"/>
    <property type="match status" value="1"/>
</dbReference>
<keyword evidence="16" id="KW-1185">Reference proteome</keyword>
<reference evidence="15 16" key="1">
    <citation type="submission" date="2019-07" db="EMBL/GenBank/DDBJ databases">
        <title>Genomics analysis of Aphanomyces spp. identifies a new class of oomycete effector associated with host adaptation.</title>
        <authorList>
            <person name="Gaulin E."/>
        </authorList>
    </citation>
    <scope>NUCLEOTIDE SEQUENCE [LARGE SCALE GENOMIC DNA]</scope>
    <source>
        <strain evidence="15 16">ATCC 201684</strain>
    </source>
</reference>
<dbReference type="GO" id="GO:0005249">
    <property type="term" value="F:voltage-gated potassium channel activity"/>
    <property type="evidence" value="ECO:0007669"/>
    <property type="project" value="InterPro"/>
</dbReference>
<keyword evidence="7" id="KW-0630">Potassium</keyword>
<evidence type="ECO:0000256" key="9">
    <source>
        <dbReference type="ARBA" id="ARBA00023065"/>
    </source>
</evidence>
<dbReference type="Pfam" id="PF00027">
    <property type="entry name" value="cNMP_binding"/>
    <property type="match status" value="1"/>
</dbReference>
<evidence type="ECO:0000313" key="16">
    <source>
        <dbReference type="Proteomes" id="UP000481153"/>
    </source>
</evidence>
<keyword evidence="4 13" id="KW-0812">Transmembrane</keyword>
<dbReference type="InterPro" id="IPR050818">
    <property type="entry name" value="KCNH_animal-type"/>
</dbReference>
<protein>
    <recommendedName>
        <fullName evidence="14">Cyclic nucleotide-binding domain-containing protein</fullName>
    </recommendedName>
</protein>
<gene>
    <name evidence="15" type="ORF">Ae201684_006533</name>
</gene>
<keyword evidence="5" id="KW-0631">Potassium channel</keyword>
<evidence type="ECO:0000256" key="7">
    <source>
        <dbReference type="ARBA" id="ARBA00022958"/>
    </source>
</evidence>
<keyword evidence="3" id="KW-0633">Potassium transport</keyword>
<dbReference type="Proteomes" id="UP000481153">
    <property type="component" value="Unassembled WGS sequence"/>
</dbReference>
<comment type="caution">
    <text evidence="15">The sequence shown here is derived from an EMBL/GenBank/DDBJ whole genome shotgun (WGS) entry which is preliminary data.</text>
</comment>
<keyword evidence="10 13" id="KW-0472">Membrane</keyword>
<organism evidence="15 16">
    <name type="scientific">Aphanomyces euteiches</name>
    <dbReference type="NCBI Taxonomy" id="100861"/>
    <lineage>
        <taxon>Eukaryota</taxon>
        <taxon>Sar</taxon>
        <taxon>Stramenopiles</taxon>
        <taxon>Oomycota</taxon>
        <taxon>Saprolegniomycetes</taxon>
        <taxon>Saprolegniales</taxon>
        <taxon>Verrucalvaceae</taxon>
        <taxon>Aphanomyces</taxon>
    </lineage>
</organism>